<dbReference type="CDD" id="cd24029">
    <property type="entry name" value="ASKHA_NBD_HSP70_DnaK_HscA_HscC"/>
    <property type="match status" value="1"/>
</dbReference>
<evidence type="ECO:0000313" key="14">
    <source>
        <dbReference type="EMBL" id="EGC02318.1"/>
    </source>
</evidence>
<dbReference type="EMBL" id="ADKM02000098">
    <property type="protein sequence ID" value="EGC02318.1"/>
    <property type="molecule type" value="Genomic_DNA"/>
</dbReference>
<dbReference type="PROSITE" id="PS00329">
    <property type="entry name" value="HSP70_2"/>
    <property type="match status" value="1"/>
</dbReference>
<evidence type="ECO:0000256" key="7">
    <source>
        <dbReference type="ARBA" id="ARBA00022840"/>
    </source>
</evidence>
<dbReference type="RefSeq" id="WP_002851126.1">
    <property type="nucleotide sequence ID" value="NZ_ADKM02000098.1"/>
</dbReference>
<keyword evidence="9" id="KW-0143">Chaperone</keyword>
<keyword evidence="15" id="KW-1185">Reference proteome</keyword>
<evidence type="ECO:0000256" key="8">
    <source>
        <dbReference type="ARBA" id="ARBA00023016"/>
    </source>
</evidence>
<proteinExistence type="inferred from homology"/>
<dbReference type="Pfam" id="PF00012">
    <property type="entry name" value="HSP70"/>
    <property type="match status" value="1"/>
</dbReference>
<dbReference type="Gene3D" id="2.60.34.10">
    <property type="entry name" value="Substrate Binding Domain Of DNAk, Chain A, domain 1"/>
    <property type="match status" value="1"/>
</dbReference>
<sequence>MIFGIDLGTTYSVCSYIDDKGEPQVITNMEGQRTTPSVVYFESGSSVVVGQAAKENSICFPDDVVSAIKNHMGDKNYRFTTSDGTEYSPEVISGLILKKLAADANDFLGNDVPVKKAVITIPAYFTDAERTATENAAKIAGLELVRTINEPTAAALYYASSSKLEHGNILVYDLGGGTFDVTVIRVDGKDVAVKSTKGLKNVGGRFFDEEIVDLINDYIDDKYDIDLEDDEYKDVYQELFTRAEKAKISLSRQEKTVIPVRTGEFKESFVLQRADFEKIVAKLYKRTEFCVKTAISDAGLTAKDIDKAILVGGSSRIPYIEENLTKLLGMPLSHEVNPDEVVAMGAALYGKYLENSESEQRKISDVCSHSIGIVALDEMTLRKYNRKLIERNTTLPAVSSLPFKTASESQDKIELSITEGEFKELSDVRIISESVIDLPAGLPKGTRVEVEIQLDMSQLVHVRLRIPSVGIDREFKFERLSNMSEQDVEKLTGLIADFDVN</sequence>
<comment type="caution">
    <text evidence="14">The sequence shown here is derived from an EMBL/GenBank/DDBJ whole genome shotgun (WGS) entry which is preliminary data.</text>
</comment>
<dbReference type="PROSITE" id="PS00297">
    <property type="entry name" value="HSP70_1"/>
    <property type="match status" value="1"/>
</dbReference>
<comment type="function">
    <text evidence="1">Acts as a chaperone.</text>
</comment>
<evidence type="ECO:0000256" key="1">
    <source>
        <dbReference type="ARBA" id="ARBA00002290"/>
    </source>
</evidence>
<dbReference type="GO" id="GO:0140662">
    <property type="term" value="F:ATP-dependent protein folding chaperone"/>
    <property type="evidence" value="ECO:0007669"/>
    <property type="project" value="InterPro"/>
</dbReference>
<dbReference type="InterPro" id="IPR018181">
    <property type="entry name" value="Heat_shock_70_CS"/>
</dbReference>
<dbReference type="SUPFAM" id="SSF53067">
    <property type="entry name" value="Actin-like ATPase domain"/>
    <property type="match status" value="2"/>
</dbReference>
<evidence type="ECO:0000313" key="15">
    <source>
        <dbReference type="Proteomes" id="UP000004259"/>
    </source>
</evidence>
<keyword evidence="8" id="KW-0346">Stress response</keyword>
<dbReference type="InterPro" id="IPR043129">
    <property type="entry name" value="ATPase_NBD"/>
</dbReference>
<dbReference type="AlphaFoldDB" id="E9SEH0"/>
<dbReference type="SUPFAM" id="SSF100920">
    <property type="entry name" value="Heat shock protein 70kD (HSP70), peptide-binding domain"/>
    <property type="match status" value="1"/>
</dbReference>
<keyword evidence="5" id="KW-0597">Phosphoprotein</keyword>
<evidence type="ECO:0000256" key="6">
    <source>
        <dbReference type="ARBA" id="ARBA00022741"/>
    </source>
</evidence>
<dbReference type="STRING" id="246199.CUS_5089"/>
<protein>
    <recommendedName>
        <fullName evidence="3">Chaperone protein DnaK</fullName>
    </recommendedName>
    <alternativeName>
        <fullName evidence="4">Chaperone protein dnaK</fullName>
    </alternativeName>
    <alternativeName>
        <fullName evidence="12">HSP70</fullName>
    </alternativeName>
    <alternativeName>
        <fullName evidence="11">Heat shock 70 kDa protein</fullName>
    </alternativeName>
    <alternativeName>
        <fullName evidence="10">Heat shock protein 70</fullName>
    </alternativeName>
</protein>
<dbReference type="eggNOG" id="COG0443">
    <property type="taxonomic scope" value="Bacteria"/>
</dbReference>
<gene>
    <name evidence="14" type="ORF">CUS_5089</name>
</gene>
<dbReference type="GO" id="GO:0005524">
    <property type="term" value="F:ATP binding"/>
    <property type="evidence" value="ECO:0007669"/>
    <property type="project" value="UniProtKB-KW"/>
</dbReference>
<dbReference type="PRINTS" id="PR00301">
    <property type="entry name" value="HEATSHOCK70"/>
</dbReference>
<reference evidence="14 15" key="1">
    <citation type="submission" date="2011-02" db="EMBL/GenBank/DDBJ databases">
        <authorList>
            <person name="Nelson K.E."/>
            <person name="Sutton G."/>
            <person name="Torralba M."/>
            <person name="Durkin S."/>
            <person name="Harkins D."/>
            <person name="Montgomery R."/>
            <person name="Ziemer C."/>
            <person name="Klaassens E."/>
            <person name="Ocuiv P."/>
            <person name="Morrison M."/>
        </authorList>
    </citation>
    <scope>NUCLEOTIDE SEQUENCE [LARGE SCALE GENOMIC DNA]</scope>
    <source>
        <strain evidence="14 15">8</strain>
    </source>
</reference>
<evidence type="ECO:0000256" key="9">
    <source>
        <dbReference type="ARBA" id="ARBA00023186"/>
    </source>
</evidence>
<dbReference type="Proteomes" id="UP000004259">
    <property type="component" value="Unassembled WGS sequence"/>
</dbReference>
<comment type="similarity">
    <text evidence="2 13">Belongs to the heat shock protein 70 family.</text>
</comment>
<evidence type="ECO:0000256" key="2">
    <source>
        <dbReference type="ARBA" id="ARBA00007381"/>
    </source>
</evidence>
<keyword evidence="6 13" id="KW-0547">Nucleotide-binding</keyword>
<evidence type="ECO:0000256" key="12">
    <source>
        <dbReference type="ARBA" id="ARBA00033103"/>
    </source>
</evidence>
<name>E9SEH0_RUMAL</name>
<accession>E9SEH0</accession>
<evidence type="ECO:0000256" key="13">
    <source>
        <dbReference type="RuleBase" id="RU003322"/>
    </source>
</evidence>
<dbReference type="InterPro" id="IPR013126">
    <property type="entry name" value="Hsp_70_fam"/>
</dbReference>
<evidence type="ECO:0000256" key="10">
    <source>
        <dbReference type="ARBA" id="ARBA00030019"/>
    </source>
</evidence>
<dbReference type="OrthoDB" id="9766019at2"/>
<evidence type="ECO:0000256" key="3">
    <source>
        <dbReference type="ARBA" id="ARBA00014415"/>
    </source>
</evidence>
<dbReference type="FunFam" id="3.30.420.40:FF:000071">
    <property type="entry name" value="Molecular chaperone DnaK"/>
    <property type="match status" value="1"/>
</dbReference>
<evidence type="ECO:0000256" key="5">
    <source>
        <dbReference type="ARBA" id="ARBA00022553"/>
    </source>
</evidence>
<organism evidence="14 15">
    <name type="scientific">Ruminococcus albus 8</name>
    <dbReference type="NCBI Taxonomy" id="246199"/>
    <lineage>
        <taxon>Bacteria</taxon>
        <taxon>Bacillati</taxon>
        <taxon>Bacillota</taxon>
        <taxon>Clostridia</taxon>
        <taxon>Eubacteriales</taxon>
        <taxon>Oscillospiraceae</taxon>
        <taxon>Ruminococcus</taxon>
    </lineage>
</organism>
<dbReference type="InterPro" id="IPR029047">
    <property type="entry name" value="HSP70_peptide-bd_sf"/>
</dbReference>
<dbReference type="Gene3D" id="3.90.640.10">
    <property type="entry name" value="Actin, Chain A, domain 4"/>
    <property type="match status" value="1"/>
</dbReference>
<dbReference type="Gene3D" id="3.30.420.40">
    <property type="match status" value="2"/>
</dbReference>
<evidence type="ECO:0000256" key="11">
    <source>
        <dbReference type="ARBA" id="ARBA00030945"/>
    </source>
</evidence>
<dbReference type="PANTHER" id="PTHR19375">
    <property type="entry name" value="HEAT SHOCK PROTEIN 70KDA"/>
    <property type="match status" value="1"/>
</dbReference>
<keyword evidence="7 13" id="KW-0067">ATP-binding</keyword>
<dbReference type="FunFam" id="3.90.640.10:FF:000003">
    <property type="entry name" value="Molecular chaperone DnaK"/>
    <property type="match status" value="1"/>
</dbReference>
<evidence type="ECO:0000256" key="4">
    <source>
        <dbReference type="ARBA" id="ARBA00017249"/>
    </source>
</evidence>